<organism evidence="11 12">
    <name type="scientific">Haloferula luteola</name>
    <dbReference type="NCBI Taxonomy" id="595692"/>
    <lineage>
        <taxon>Bacteria</taxon>
        <taxon>Pseudomonadati</taxon>
        <taxon>Verrucomicrobiota</taxon>
        <taxon>Verrucomicrobiia</taxon>
        <taxon>Verrucomicrobiales</taxon>
        <taxon>Verrucomicrobiaceae</taxon>
        <taxon>Haloferula</taxon>
    </lineage>
</organism>
<feature type="transmembrane region" description="Helical" evidence="9">
    <location>
        <begin position="12"/>
        <end position="43"/>
    </location>
</feature>
<evidence type="ECO:0000256" key="5">
    <source>
        <dbReference type="ARBA" id="ARBA00022692"/>
    </source>
</evidence>
<sequence length="461" mass="50209">MQPIRWTFPVRLMLVTISAGLGILSFPPVGLSACSLIFLLPFLIALRGASPQQSIGLGALMGFSLYLGTLNWMVTIFGGFALFLHAVLTLFPMLFTGLWATLALPNRAWAPWIAATLWTGFEYYRCEWSPLRFAWITPGTGLPPGYLTPLLGVYGITFLIAAACAAIAFSPRQRLLGVILLGSIALCTWLPKPSTPNPTLKVAAIQSEEMSTFALLHRSKDLPPVDAIVWPEYATTTDLRQNTALRIELQKLLDLKSAQVLVLGGRADRENGTWENTAFTLGRDTLLGTHVKNRPVHFFDDGQPGTQAPAISTPLGQIATPICFDNDGDAVVRRAVANGAEFLLIPSMDAESWTARQHRQHAALFRHRAAENARWLVVAASSGLTQVVDPWGRRVDSLPLFEPGNLVAEIAPSRRRTPYQLGGWLIGPLCCVFTAATLVFAVYQSRRNLSSPTAPAEGPTG</sequence>
<evidence type="ECO:0000313" key="12">
    <source>
        <dbReference type="Proteomes" id="UP000557717"/>
    </source>
</evidence>
<dbReference type="EMBL" id="JACHFD010000024">
    <property type="protein sequence ID" value="MBB5353344.1"/>
    <property type="molecule type" value="Genomic_DNA"/>
</dbReference>
<proteinExistence type="inferred from homology"/>
<keyword evidence="5 9" id="KW-0812">Transmembrane</keyword>
<dbReference type="Gene3D" id="3.60.110.10">
    <property type="entry name" value="Carbon-nitrogen hydrolase"/>
    <property type="match status" value="1"/>
</dbReference>
<evidence type="ECO:0000256" key="2">
    <source>
        <dbReference type="ARBA" id="ARBA00010065"/>
    </source>
</evidence>
<evidence type="ECO:0000256" key="6">
    <source>
        <dbReference type="ARBA" id="ARBA00022989"/>
    </source>
</evidence>
<keyword evidence="8 11" id="KW-0012">Acyltransferase</keyword>
<dbReference type="GO" id="GO:0042158">
    <property type="term" value="P:lipoprotein biosynthetic process"/>
    <property type="evidence" value="ECO:0007669"/>
    <property type="project" value="InterPro"/>
</dbReference>
<keyword evidence="4 11" id="KW-0808">Transferase</keyword>
<feature type="transmembrane region" description="Helical" evidence="9">
    <location>
        <begin position="421"/>
        <end position="443"/>
    </location>
</feature>
<feature type="domain" description="CN hydrolase" evidence="10">
    <location>
        <begin position="189"/>
        <end position="412"/>
    </location>
</feature>
<dbReference type="GO" id="GO:0005886">
    <property type="term" value="C:plasma membrane"/>
    <property type="evidence" value="ECO:0007669"/>
    <property type="project" value="UniProtKB-SubCell"/>
</dbReference>
<dbReference type="InterPro" id="IPR004563">
    <property type="entry name" value="Apolipo_AcylTrfase"/>
</dbReference>
<comment type="caution">
    <text evidence="11">The sequence shown here is derived from an EMBL/GenBank/DDBJ whole genome shotgun (WGS) entry which is preliminary data.</text>
</comment>
<dbReference type="Pfam" id="PF00795">
    <property type="entry name" value="CN_hydrolase"/>
    <property type="match status" value="1"/>
</dbReference>
<feature type="transmembrane region" description="Helical" evidence="9">
    <location>
        <begin position="80"/>
        <end position="102"/>
    </location>
</feature>
<comment type="subcellular location">
    <subcellularLocation>
        <location evidence="1">Cell membrane</location>
        <topology evidence="1">Multi-pass membrane protein</topology>
    </subcellularLocation>
</comment>
<dbReference type="PANTHER" id="PTHR38686">
    <property type="entry name" value="APOLIPOPROTEIN N-ACYLTRANSFERASE"/>
    <property type="match status" value="1"/>
</dbReference>
<evidence type="ECO:0000256" key="4">
    <source>
        <dbReference type="ARBA" id="ARBA00022679"/>
    </source>
</evidence>
<dbReference type="GO" id="GO:0016410">
    <property type="term" value="F:N-acyltransferase activity"/>
    <property type="evidence" value="ECO:0007669"/>
    <property type="project" value="InterPro"/>
</dbReference>
<keyword evidence="7 9" id="KW-0472">Membrane</keyword>
<keyword evidence="6 9" id="KW-1133">Transmembrane helix</keyword>
<dbReference type="InterPro" id="IPR036526">
    <property type="entry name" value="C-N_Hydrolase_sf"/>
</dbReference>
<dbReference type="PANTHER" id="PTHR38686:SF1">
    <property type="entry name" value="APOLIPOPROTEIN N-ACYLTRANSFERASE"/>
    <property type="match status" value="1"/>
</dbReference>
<dbReference type="PROSITE" id="PS50263">
    <property type="entry name" value="CN_HYDROLASE"/>
    <property type="match status" value="1"/>
</dbReference>
<name>A0A840VCT9_9BACT</name>
<dbReference type="RefSeq" id="WP_184021140.1">
    <property type="nucleotide sequence ID" value="NZ_JACHFD010000024.1"/>
</dbReference>
<evidence type="ECO:0000313" key="11">
    <source>
        <dbReference type="EMBL" id="MBB5353344.1"/>
    </source>
</evidence>
<evidence type="ECO:0000256" key="1">
    <source>
        <dbReference type="ARBA" id="ARBA00004651"/>
    </source>
</evidence>
<dbReference type="Proteomes" id="UP000557717">
    <property type="component" value="Unassembled WGS sequence"/>
</dbReference>
<gene>
    <name evidence="11" type="ORF">HNR46_003600</name>
</gene>
<dbReference type="SUPFAM" id="SSF56317">
    <property type="entry name" value="Carbon-nitrogen hydrolase"/>
    <property type="match status" value="1"/>
</dbReference>
<feature type="transmembrane region" description="Helical" evidence="9">
    <location>
        <begin position="55"/>
        <end position="74"/>
    </location>
</feature>
<dbReference type="InterPro" id="IPR003010">
    <property type="entry name" value="C-N_Hydrolase"/>
</dbReference>
<accession>A0A840VCT9</accession>
<evidence type="ECO:0000256" key="8">
    <source>
        <dbReference type="ARBA" id="ARBA00023315"/>
    </source>
</evidence>
<dbReference type="Pfam" id="PF20154">
    <property type="entry name" value="LNT_N"/>
    <property type="match status" value="1"/>
</dbReference>
<dbReference type="EC" id="2.3.1.-" evidence="11"/>
<protein>
    <submittedName>
        <fullName evidence="11">Apolipoprotein N-acyltransferase</fullName>
        <ecNumber evidence="11">2.3.1.-</ecNumber>
    </submittedName>
</protein>
<comment type="similarity">
    <text evidence="2">Belongs to the CN hydrolase family. Apolipoprotein N-acyltransferase subfamily.</text>
</comment>
<evidence type="ECO:0000256" key="9">
    <source>
        <dbReference type="SAM" id="Phobius"/>
    </source>
</evidence>
<keyword evidence="3" id="KW-1003">Cell membrane</keyword>
<dbReference type="PROSITE" id="PS51257">
    <property type="entry name" value="PROKAR_LIPOPROTEIN"/>
    <property type="match status" value="1"/>
</dbReference>
<keyword evidence="11" id="KW-0449">Lipoprotein</keyword>
<feature type="transmembrane region" description="Helical" evidence="9">
    <location>
        <begin position="146"/>
        <end position="168"/>
    </location>
</feature>
<keyword evidence="12" id="KW-1185">Reference proteome</keyword>
<evidence type="ECO:0000256" key="7">
    <source>
        <dbReference type="ARBA" id="ARBA00023136"/>
    </source>
</evidence>
<evidence type="ECO:0000256" key="3">
    <source>
        <dbReference type="ARBA" id="ARBA00022475"/>
    </source>
</evidence>
<evidence type="ECO:0000259" key="10">
    <source>
        <dbReference type="PROSITE" id="PS50263"/>
    </source>
</evidence>
<dbReference type="AlphaFoldDB" id="A0A840VCT9"/>
<reference evidence="11 12" key="1">
    <citation type="submission" date="2020-08" db="EMBL/GenBank/DDBJ databases">
        <title>Genomic Encyclopedia of Type Strains, Phase IV (KMG-IV): sequencing the most valuable type-strain genomes for metagenomic binning, comparative biology and taxonomic classification.</title>
        <authorList>
            <person name="Goeker M."/>
        </authorList>
    </citation>
    <scope>NUCLEOTIDE SEQUENCE [LARGE SCALE GENOMIC DNA]</scope>
    <source>
        <strain evidence="11 12">YC6886</strain>
    </source>
</reference>
<dbReference type="InterPro" id="IPR045378">
    <property type="entry name" value="LNT_N"/>
</dbReference>